<proteinExistence type="predicted"/>
<gene>
    <name evidence="2" type="ORF">Lade_0726</name>
    <name evidence="3" type="ORF">NCTC12735_01349</name>
</gene>
<reference evidence="2 4" key="1">
    <citation type="submission" date="2015-11" db="EMBL/GenBank/DDBJ databases">
        <title>Identification of large and diverse effector repertoires of 38 Legionella species.</title>
        <authorList>
            <person name="Burstein D."/>
            <person name="Amaro F."/>
            <person name="Zusman T."/>
            <person name="Lifshitz Z."/>
            <person name="Cohen O."/>
            <person name="Gilbert J.A."/>
            <person name="Pupko T."/>
            <person name="Shuman H.A."/>
            <person name="Segal G."/>
        </authorList>
    </citation>
    <scope>NUCLEOTIDE SEQUENCE [LARGE SCALE GENOMIC DNA]</scope>
    <source>
        <strain evidence="2 4">1762-AUS-E</strain>
    </source>
</reference>
<keyword evidence="1" id="KW-1133">Transmembrane helix</keyword>
<feature type="transmembrane region" description="Helical" evidence="1">
    <location>
        <begin position="323"/>
        <end position="343"/>
    </location>
</feature>
<reference evidence="3 5" key="2">
    <citation type="submission" date="2018-12" db="EMBL/GenBank/DDBJ databases">
        <authorList>
            <consortium name="Pathogen Informatics"/>
        </authorList>
    </citation>
    <scope>NUCLEOTIDE SEQUENCE [LARGE SCALE GENOMIC DNA]</scope>
    <source>
        <strain evidence="3 5">NCTC12735</strain>
        <plasmid evidence="5">20</plasmid>
    </source>
</reference>
<evidence type="ECO:0000256" key="1">
    <source>
        <dbReference type="SAM" id="Phobius"/>
    </source>
</evidence>
<feature type="transmembrane region" description="Helical" evidence="1">
    <location>
        <begin position="223"/>
        <end position="245"/>
    </location>
</feature>
<sequence>MACEIIVLLCVAVLIKIADLPKYWSLSLIAIALLPICFLSTSAYSTFDYSYIFFPALRLNSGFGIKEIYFQYDLFMSLLAALWMKLHLDINNFRVLGQVSIYLLLIAEFLLARSLFSTKKLPYFLLATLILIKIYSYIVDPTFCIQLTPLRLDFWILPLLLVRWRGSYSIFIGLTLALLNIFHRNFGFLYTLSYLEFIFVLFLIDLVEVYSAKRSLYILIKKYFLLTYPNLILIGSSLILDYFIFGGLTPESAILYQKLGFGFMRIAPNSFYWYVPFLLAMTFLLLLNQRKTISAPYFSTGVFLIFLSVANSVYFFGRSHESNIIHISGSLIFLVYMLMDLLYERFTLSVENRELKKSSLYLYTKHFIGLLPLLFIMLITYFYSERILRNVTIHAKNLQSLQFTYPNSITKKTTDIRGITNNSNKVYFMGQGIADFFYYYYGNYVPPGYFLPFVAWPYKKDAVDFLQNLINENYYIVVKQNEMLFGKEMIEALTYHHSFDNQEYKVLWK</sequence>
<evidence type="ECO:0000313" key="4">
    <source>
        <dbReference type="Proteomes" id="UP000054859"/>
    </source>
</evidence>
<dbReference type="Proteomes" id="UP000054859">
    <property type="component" value="Unassembled WGS sequence"/>
</dbReference>
<feature type="transmembrane region" description="Helical" evidence="1">
    <location>
        <begin position="271"/>
        <end position="288"/>
    </location>
</feature>
<dbReference type="AlphaFoldDB" id="A0A0W0R4Q9"/>
<dbReference type="RefSeq" id="WP_058461773.1">
    <property type="nucleotide sequence ID" value="NZ_CAAAHS010000005.1"/>
</dbReference>
<feature type="transmembrane region" description="Helical" evidence="1">
    <location>
        <begin position="295"/>
        <end position="317"/>
    </location>
</feature>
<feature type="transmembrane region" description="Helical" evidence="1">
    <location>
        <begin position="95"/>
        <end position="115"/>
    </location>
</feature>
<keyword evidence="3" id="KW-0614">Plasmid</keyword>
<dbReference type="EMBL" id="LR134429">
    <property type="protein sequence ID" value="VEH85714.1"/>
    <property type="molecule type" value="Genomic_DNA"/>
</dbReference>
<feature type="transmembrane region" description="Helical" evidence="1">
    <location>
        <begin position="363"/>
        <end position="383"/>
    </location>
</feature>
<organism evidence="2 4">
    <name type="scientific">Legionella adelaidensis</name>
    <dbReference type="NCBI Taxonomy" id="45056"/>
    <lineage>
        <taxon>Bacteria</taxon>
        <taxon>Pseudomonadati</taxon>
        <taxon>Pseudomonadota</taxon>
        <taxon>Gammaproteobacteria</taxon>
        <taxon>Legionellales</taxon>
        <taxon>Legionellaceae</taxon>
        <taxon>Legionella</taxon>
    </lineage>
</organism>
<dbReference type="OrthoDB" id="9888027at2"/>
<evidence type="ECO:0000313" key="5">
    <source>
        <dbReference type="Proteomes" id="UP000281170"/>
    </source>
</evidence>
<feature type="transmembrane region" description="Helical" evidence="1">
    <location>
        <begin position="160"/>
        <end position="182"/>
    </location>
</feature>
<dbReference type="Proteomes" id="UP000281170">
    <property type="component" value="Plasmid 20"/>
</dbReference>
<feature type="transmembrane region" description="Helical" evidence="1">
    <location>
        <begin position="23"/>
        <end position="43"/>
    </location>
</feature>
<dbReference type="EMBL" id="LNKA01000001">
    <property type="protein sequence ID" value="KTC66068.1"/>
    <property type="molecule type" value="Genomic_DNA"/>
</dbReference>
<keyword evidence="4" id="KW-1185">Reference proteome</keyword>
<name>A0A0W0R4Q9_9GAMM</name>
<evidence type="ECO:0000313" key="3">
    <source>
        <dbReference type="EMBL" id="VEH85714.1"/>
    </source>
</evidence>
<dbReference type="PATRIC" id="fig|45056.6.peg.750"/>
<feature type="transmembrane region" description="Helical" evidence="1">
    <location>
        <begin position="121"/>
        <end position="139"/>
    </location>
</feature>
<geneLocation type="plasmid" evidence="3 5">
    <name>20</name>
</geneLocation>
<evidence type="ECO:0000313" key="2">
    <source>
        <dbReference type="EMBL" id="KTC66068.1"/>
    </source>
</evidence>
<dbReference type="KEGG" id="ladl:NCTC12735_01349"/>
<feature type="transmembrane region" description="Helical" evidence="1">
    <location>
        <begin position="188"/>
        <end position="211"/>
    </location>
</feature>
<accession>A0A0W0R4Q9</accession>
<protein>
    <submittedName>
        <fullName evidence="2">Uncharacterized protein</fullName>
    </submittedName>
</protein>
<keyword evidence="1" id="KW-0472">Membrane</keyword>
<keyword evidence="1" id="KW-0812">Transmembrane</keyword>